<dbReference type="InterPro" id="IPR052122">
    <property type="entry name" value="Intracell_Traff_Signaling_Reg"/>
</dbReference>
<feature type="domain" description="PDZ" evidence="3">
    <location>
        <begin position="33"/>
        <end position="121"/>
    </location>
</feature>
<evidence type="ECO:0000256" key="2">
    <source>
        <dbReference type="ARBA" id="ARBA00022490"/>
    </source>
</evidence>
<reference evidence="4" key="1">
    <citation type="submission" date="2019-08" db="EMBL/GenBank/DDBJ databases">
        <title>The improved chromosome-level genome for the pearl oyster Pinctada fucata martensii using PacBio sequencing and Hi-C.</title>
        <authorList>
            <person name="Zheng Z."/>
        </authorList>
    </citation>
    <scope>NUCLEOTIDE SEQUENCE</scope>
    <source>
        <strain evidence="4">ZZ-2019</strain>
        <tissue evidence="4">Adductor muscle</tissue>
    </source>
</reference>
<dbReference type="AlphaFoldDB" id="A0AA88XDQ3"/>
<organism evidence="4 5">
    <name type="scientific">Pinctada imbricata</name>
    <name type="common">Atlantic pearl-oyster</name>
    <name type="synonym">Pinctada martensii</name>
    <dbReference type="NCBI Taxonomy" id="66713"/>
    <lineage>
        <taxon>Eukaryota</taxon>
        <taxon>Metazoa</taxon>
        <taxon>Spiralia</taxon>
        <taxon>Lophotrochozoa</taxon>
        <taxon>Mollusca</taxon>
        <taxon>Bivalvia</taxon>
        <taxon>Autobranchia</taxon>
        <taxon>Pteriomorphia</taxon>
        <taxon>Pterioida</taxon>
        <taxon>Pterioidea</taxon>
        <taxon>Pteriidae</taxon>
        <taxon>Pinctada</taxon>
    </lineage>
</organism>
<evidence type="ECO:0000256" key="1">
    <source>
        <dbReference type="ARBA" id="ARBA00004496"/>
    </source>
</evidence>
<keyword evidence="2" id="KW-0963">Cytoplasm</keyword>
<dbReference type="SUPFAM" id="SSF50156">
    <property type="entry name" value="PDZ domain-like"/>
    <property type="match status" value="1"/>
</dbReference>
<evidence type="ECO:0000313" key="5">
    <source>
        <dbReference type="Proteomes" id="UP001186944"/>
    </source>
</evidence>
<evidence type="ECO:0000313" key="4">
    <source>
        <dbReference type="EMBL" id="KAK3083051.1"/>
    </source>
</evidence>
<dbReference type="PANTHER" id="PTHR15963:SF5">
    <property type="entry name" value="SHORT SPINDLE 6, ISOFORM A"/>
    <property type="match status" value="1"/>
</dbReference>
<proteinExistence type="predicted"/>
<dbReference type="Pfam" id="PF00595">
    <property type="entry name" value="PDZ"/>
    <property type="match status" value="1"/>
</dbReference>
<dbReference type="EMBL" id="VSWD01000014">
    <property type="protein sequence ID" value="KAK3083051.1"/>
    <property type="molecule type" value="Genomic_DNA"/>
</dbReference>
<name>A0AA88XDQ3_PINIB</name>
<sequence>MKSRTHSFGADLDDLETERSIVFDIEDNRKRRTIQLIREGGSCGFTVQTYGIKNKKTREIEVFTFVDYVEVTGPAQRAGLRKGDIILSVNGKNVEFATHRELVETIQNSGDRIRMVVLFVDCCRRVELYDRLIKLKKLLSVKVNEYRDLERQEQELFDDFCNSRGIERFQAYRQSIMSTTSSLSSWDACSVLNSASSLLNLPNTASTRFGRDPSFSSSSWSSSEGANSYEDLNDFDETYPSVSYIDDSESDDFEDELKIGKYARRGTLKQEDSDLSLTNYFSSAEERERRDTLVMGQDNDLDVVDIGSDIDVTKNSHTQCDVNNGTEKGLIFSFKNIESSTLDQSNDLSHAENNNNLKEIADSYSANSGSFESNNTECLGIEIEDISVKNGLHDASMTQISTIIQDSETLQCSREQEMEEPGGSVESVHKRFSTVQVNNTACVSADDTVIISFVSEGEIHINERDECSKL</sequence>
<dbReference type="PANTHER" id="PTHR15963">
    <property type="entry name" value="GENERAL RECEPTOR FOR PHOSPHOINOSITIDES 1-ASSOCIATED SCAFFOLD PROTEIN-RELATED"/>
    <property type="match status" value="1"/>
</dbReference>
<dbReference type="SMART" id="SM00228">
    <property type="entry name" value="PDZ"/>
    <property type="match status" value="1"/>
</dbReference>
<dbReference type="PROSITE" id="PS50106">
    <property type="entry name" value="PDZ"/>
    <property type="match status" value="1"/>
</dbReference>
<keyword evidence="5" id="KW-1185">Reference proteome</keyword>
<dbReference type="InterPro" id="IPR001478">
    <property type="entry name" value="PDZ"/>
</dbReference>
<comment type="caution">
    <text evidence="4">The sequence shown here is derived from an EMBL/GenBank/DDBJ whole genome shotgun (WGS) entry which is preliminary data.</text>
</comment>
<dbReference type="InterPro" id="IPR036034">
    <property type="entry name" value="PDZ_sf"/>
</dbReference>
<protein>
    <recommendedName>
        <fullName evidence="3">PDZ domain-containing protein</fullName>
    </recommendedName>
</protein>
<dbReference type="Gene3D" id="2.30.42.10">
    <property type="match status" value="1"/>
</dbReference>
<dbReference type="GO" id="GO:0005737">
    <property type="term" value="C:cytoplasm"/>
    <property type="evidence" value="ECO:0007669"/>
    <property type="project" value="UniProtKB-SubCell"/>
</dbReference>
<comment type="subcellular location">
    <subcellularLocation>
        <location evidence="1">Cytoplasm</location>
    </subcellularLocation>
</comment>
<gene>
    <name evidence="4" type="ORF">FSP39_012600</name>
</gene>
<dbReference type="Proteomes" id="UP001186944">
    <property type="component" value="Unassembled WGS sequence"/>
</dbReference>
<evidence type="ECO:0000259" key="3">
    <source>
        <dbReference type="PROSITE" id="PS50106"/>
    </source>
</evidence>
<accession>A0AA88XDQ3</accession>